<organism evidence="1 2">
    <name type="scientific">Thioflavicoccus mobilis 8321</name>
    <dbReference type="NCBI Taxonomy" id="765912"/>
    <lineage>
        <taxon>Bacteria</taxon>
        <taxon>Pseudomonadati</taxon>
        <taxon>Pseudomonadota</taxon>
        <taxon>Gammaproteobacteria</taxon>
        <taxon>Chromatiales</taxon>
        <taxon>Chromatiaceae</taxon>
        <taxon>Thioflavicoccus</taxon>
    </lineage>
</organism>
<gene>
    <name evidence="1" type="ORF">Thimo_2303</name>
</gene>
<evidence type="ECO:0000313" key="2">
    <source>
        <dbReference type="Proteomes" id="UP000010816"/>
    </source>
</evidence>
<proteinExistence type="predicted"/>
<dbReference type="KEGG" id="tmb:Thimo_2303"/>
<dbReference type="EMBL" id="CP003051">
    <property type="protein sequence ID" value="AGA91046.1"/>
    <property type="molecule type" value="Genomic_DNA"/>
</dbReference>
<protein>
    <submittedName>
        <fullName evidence="1">Uncharacterized protein</fullName>
    </submittedName>
</protein>
<name>L0GYM2_9GAMM</name>
<reference evidence="1 2" key="1">
    <citation type="submission" date="2011-09" db="EMBL/GenBank/DDBJ databases">
        <title>Complete sequence of chromosome of Thioflavicoccus mobilis 8321.</title>
        <authorList>
            <consortium name="US DOE Joint Genome Institute"/>
            <person name="Lucas S."/>
            <person name="Han J."/>
            <person name="Lapidus A."/>
            <person name="Cheng J.-F."/>
            <person name="Goodwin L."/>
            <person name="Pitluck S."/>
            <person name="Peters L."/>
            <person name="Ovchinnikova G."/>
            <person name="Lu M."/>
            <person name="Detter J.C."/>
            <person name="Han C."/>
            <person name="Tapia R."/>
            <person name="Land M."/>
            <person name="Hauser L."/>
            <person name="Kyrpides N."/>
            <person name="Ivanova N."/>
            <person name="Pagani I."/>
            <person name="Vogl K."/>
            <person name="Liu Z."/>
            <person name="Imhoff J."/>
            <person name="Thiel V."/>
            <person name="Frigaard N.-U."/>
            <person name="Bryant D."/>
            <person name="Woyke T."/>
        </authorList>
    </citation>
    <scope>NUCLEOTIDE SEQUENCE [LARGE SCALE GENOMIC DNA]</scope>
    <source>
        <strain evidence="1 2">8321</strain>
    </source>
</reference>
<keyword evidence="2" id="KW-1185">Reference proteome</keyword>
<dbReference type="HOGENOM" id="CLU_1184601_0_0_6"/>
<accession>L0GYM2</accession>
<dbReference type="Proteomes" id="UP000010816">
    <property type="component" value="Chromosome"/>
</dbReference>
<dbReference type="STRING" id="765912.Thimo_2303"/>
<sequence>MEEIKRISSSPFGYSEEDMAQAFQRLLLSENGLPSVGVFDAIYREITCQQGRPDFIALRYRSTKGEGEHMNVRGLVAPAILQRLKPAAPRTIDYLVSTLEFGRESIRRTLRQLIERGYVEQLESGAYRLANVNQIHTPEIWTFELKLSNPKKAVFQAQQSRAYAERAIIVVPPGQEENYERFRETMQRWHIGLARFDPLTGIFRFVRKGKRSRALSPTQQIYTLSQIARRHERE</sequence>
<dbReference type="InterPro" id="IPR036390">
    <property type="entry name" value="WH_DNA-bd_sf"/>
</dbReference>
<evidence type="ECO:0000313" key="1">
    <source>
        <dbReference type="EMBL" id="AGA91046.1"/>
    </source>
</evidence>
<dbReference type="SUPFAM" id="SSF46785">
    <property type="entry name" value="Winged helix' DNA-binding domain"/>
    <property type="match status" value="1"/>
</dbReference>
<dbReference type="AlphaFoldDB" id="L0GYM2"/>